<protein>
    <recommendedName>
        <fullName evidence="4">TonB-dependent receptor</fullName>
    </recommendedName>
</protein>
<dbReference type="AlphaFoldDB" id="A0A7W6JQJ5"/>
<evidence type="ECO:0008006" key="4">
    <source>
        <dbReference type="Google" id="ProtNLM"/>
    </source>
</evidence>
<feature type="signal peptide" evidence="1">
    <location>
        <begin position="1"/>
        <end position="23"/>
    </location>
</feature>
<feature type="chain" id="PRO_5031485499" description="TonB-dependent receptor" evidence="1">
    <location>
        <begin position="24"/>
        <end position="238"/>
    </location>
</feature>
<reference evidence="2 3" key="1">
    <citation type="submission" date="2020-08" db="EMBL/GenBank/DDBJ databases">
        <title>Genomic Encyclopedia of Type Strains, Phase IV (KMG-IV): sequencing the most valuable type-strain genomes for metagenomic binning, comparative biology and taxonomic classification.</title>
        <authorList>
            <person name="Goeker M."/>
        </authorList>
    </citation>
    <scope>NUCLEOTIDE SEQUENCE [LARGE SCALE GENOMIC DNA]</scope>
    <source>
        <strain evidence="2 3">DSM 101806</strain>
    </source>
</reference>
<evidence type="ECO:0000313" key="3">
    <source>
        <dbReference type="Proteomes" id="UP000557392"/>
    </source>
</evidence>
<sequence length="238" mass="25515">MKIVLKALIVAGALLGTAVPALAQEVLVSTQRRGGDAGYYGGIVATSRPVVALKRMADYAVITVRVSGDTRDMTTRRNDLKATIRNMIAAAAKGGFELATGDYVLEPLTLANYEALPFNGDGRPDTDQTYFLVKLKLAPGMTLKLARDRMDAFIKAVPTAGRSVVRNHEGLTLSVVNPDQYRGQIIELIAADAAMAAGKFAGGSGVDVSGLDRPVEWARAEETNVFLYLPASYVIRKR</sequence>
<keyword evidence="3" id="KW-1185">Reference proteome</keyword>
<keyword evidence="1" id="KW-0732">Signal</keyword>
<organism evidence="2 3">
    <name type="scientific">Sphingomonas kyeonggiensis</name>
    <dbReference type="NCBI Taxonomy" id="1268553"/>
    <lineage>
        <taxon>Bacteria</taxon>
        <taxon>Pseudomonadati</taxon>
        <taxon>Pseudomonadota</taxon>
        <taxon>Alphaproteobacteria</taxon>
        <taxon>Sphingomonadales</taxon>
        <taxon>Sphingomonadaceae</taxon>
        <taxon>Sphingomonas</taxon>
    </lineage>
</organism>
<dbReference type="RefSeq" id="WP_183995590.1">
    <property type="nucleotide sequence ID" value="NZ_JACIEH010000001.1"/>
</dbReference>
<comment type="caution">
    <text evidence="2">The sequence shown here is derived from an EMBL/GenBank/DDBJ whole genome shotgun (WGS) entry which is preliminary data.</text>
</comment>
<gene>
    <name evidence="2" type="ORF">GGR46_001255</name>
</gene>
<proteinExistence type="predicted"/>
<evidence type="ECO:0000313" key="2">
    <source>
        <dbReference type="EMBL" id="MBB4097722.1"/>
    </source>
</evidence>
<accession>A0A7W6JQJ5</accession>
<dbReference type="EMBL" id="JACIEH010000001">
    <property type="protein sequence ID" value="MBB4097722.1"/>
    <property type="molecule type" value="Genomic_DNA"/>
</dbReference>
<evidence type="ECO:0000256" key="1">
    <source>
        <dbReference type="SAM" id="SignalP"/>
    </source>
</evidence>
<dbReference type="Proteomes" id="UP000557392">
    <property type="component" value="Unassembled WGS sequence"/>
</dbReference>
<name>A0A7W6JQJ5_9SPHN</name>